<evidence type="ECO:0000313" key="11">
    <source>
        <dbReference type="Proteomes" id="UP001630127"/>
    </source>
</evidence>
<feature type="transmembrane region" description="Helical" evidence="8">
    <location>
        <begin position="394"/>
        <end position="422"/>
    </location>
</feature>
<protein>
    <recommendedName>
        <fullName evidence="9">Cationic amino acid transporter C-terminal domain-containing protein</fullName>
    </recommendedName>
</protein>
<dbReference type="PANTHER" id="PTHR43243">
    <property type="entry name" value="INNER MEMBRANE TRANSPORTER YGJI-RELATED"/>
    <property type="match status" value="1"/>
</dbReference>
<dbReference type="GO" id="GO:0005886">
    <property type="term" value="C:plasma membrane"/>
    <property type="evidence" value="ECO:0007669"/>
    <property type="project" value="UniProtKB-ARBA"/>
</dbReference>
<dbReference type="Pfam" id="PF13906">
    <property type="entry name" value="AA_permease_C"/>
    <property type="match status" value="1"/>
</dbReference>
<dbReference type="Gene3D" id="1.20.1740.10">
    <property type="entry name" value="Amino acid/polyamine transporter I"/>
    <property type="match status" value="1"/>
</dbReference>
<evidence type="ECO:0000256" key="8">
    <source>
        <dbReference type="SAM" id="Phobius"/>
    </source>
</evidence>
<sequence>MGMAAEDVSGTGTGTGTGIRRRGCAYQKNDFLPEESFKSWGNYVNALKQTQTRLLDRIQTRSKDQAELAVKNRSQNEMKRDLTWWDLIWFGMGAVIGAGIFVLTGLEARDEAGPAVVLSYVVSGISAMLSVFCYTEFAVEIPVAGGSFAYLRVELGDFLAFIAAGNILLEYVIGGAAVARSWTSYFATLIGKQPPDLRIHAHALADGYNELDPIAVGVCIIICIIAVLSTKGSSRLNYFASVVHMVIILFIIIAGLVKADTKNYTPFTPFGARGVFKASAVLFFAYVGFDAVSTLAEETKNPAKDIPIGLVGSMVVTTTLYCLLAITLCLMVPYKTIDADAPFSVAFKHVGWPWAQYLVAAGALKGMTSVLLVSAVGQARYLTHIARTHMMPPWFAIVDAQTGTPVNATVVMLLATAIIAFFTKLDILSNLLSISTLFIFMLVSVALLVRRYYATGKTTNANRNKLIGFIAAILASAIATAAYWGVSENSWIAYCITVPIWFFATAGLWYFVPQAHSPRLWGVPLVPWLPSASIFINIFLLGSIDKDSFIRFGIWTAVLLLYYLFFGLHASYDTAKEFDLEFKTAQYGEKFQKIEEGNSSSVTKSENGVQI</sequence>
<feature type="transmembrane region" description="Helical" evidence="8">
    <location>
        <begin position="308"/>
        <end position="334"/>
    </location>
</feature>
<comment type="similarity">
    <text evidence="2">Belongs to the amino acid-polyamine-organocation (APC) superfamily. Cationic amino acid transporter (CAT) (TC 2.A.3.3) family.</text>
</comment>
<gene>
    <name evidence="10" type="ORF">ACH5RR_015650</name>
</gene>
<feature type="transmembrane region" description="Helical" evidence="8">
    <location>
        <begin position="236"/>
        <end position="256"/>
    </location>
</feature>
<dbReference type="AlphaFoldDB" id="A0ABD2ZTS1"/>
<feature type="transmembrane region" description="Helical" evidence="8">
    <location>
        <begin position="115"/>
        <end position="137"/>
    </location>
</feature>
<feature type="transmembrane region" description="Helical" evidence="8">
    <location>
        <begin position="548"/>
        <end position="566"/>
    </location>
</feature>
<evidence type="ECO:0000256" key="2">
    <source>
        <dbReference type="ARBA" id="ARBA00008572"/>
    </source>
</evidence>
<dbReference type="GO" id="GO:0006865">
    <property type="term" value="P:amino acid transport"/>
    <property type="evidence" value="ECO:0007669"/>
    <property type="project" value="UniProtKB-KW"/>
</dbReference>
<evidence type="ECO:0000256" key="6">
    <source>
        <dbReference type="ARBA" id="ARBA00022989"/>
    </source>
</evidence>
<feature type="transmembrane region" description="Helical" evidence="8">
    <location>
        <begin position="466"/>
        <end position="485"/>
    </location>
</feature>
<reference evidence="10 11" key="1">
    <citation type="submission" date="2024-11" db="EMBL/GenBank/DDBJ databases">
        <title>A near-complete genome assembly of Cinchona calisaya.</title>
        <authorList>
            <person name="Lian D.C."/>
            <person name="Zhao X.W."/>
            <person name="Wei L."/>
        </authorList>
    </citation>
    <scope>NUCLEOTIDE SEQUENCE [LARGE SCALE GENOMIC DNA]</scope>
    <source>
        <tissue evidence="10">Nenye</tissue>
    </source>
</reference>
<evidence type="ECO:0000256" key="4">
    <source>
        <dbReference type="ARBA" id="ARBA00022692"/>
    </source>
</evidence>
<feature type="transmembrane region" description="Helical" evidence="8">
    <location>
        <begin position="434"/>
        <end position="454"/>
    </location>
</feature>
<feature type="transmembrane region" description="Helical" evidence="8">
    <location>
        <begin position="158"/>
        <end position="179"/>
    </location>
</feature>
<feature type="transmembrane region" description="Helical" evidence="8">
    <location>
        <begin position="276"/>
        <end position="296"/>
    </location>
</feature>
<dbReference type="Pfam" id="PF13520">
    <property type="entry name" value="AA_permease_2"/>
    <property type="match status" value="1"/>
</dbReference>
<keyword evidence="3" id="KW-0813">Transport</keyword>
<feature type="transmembrane region" description="Helical" evidence="8">
    <location>
        <begin position="491"/>
        <end position="511"/>
    </location>
</feature>
<dbReference type="PIRSF" id="PIRSF006060">
    <property type="entry name" value="AA_transporter"/>
    <property type="match status" value="1"/>
</dbReference>
<keyword evidence="11" id="KW-1185">Reference proteome</keyword>
<feature type="domain" description="Cationic amino acid transporter C-terminal" evidence="9">
    <location>
        <begin position="521"/>
        <end position="571"/>
    </location>
</feature>
<keyword evidence="7 8" id="KW-0472">Membrane</keyword>
<evidence type="ECO:0000256" key="7">
    <source>
        <dbReference type="ARBA" id="ARBA00023136"/>
    </source>
</evidence>
<dbReference type="EMBL" id="JBJUIK010000007">
    <property type="protein sequence ID" value="KAL3522816.1"/>
    <property type="molecule type" value="Genomic_DNA"/>
</dbReference>
<feature type="transmembrane region" description="Helical" evidence="8">
    <location>
        <begin position="82"/>
        <end position="103"/>
    </location>
</feature>
<proteinExistence type="inferred from homology"/>
<dbReference type="PANTHER" id="PTHR43243:SF1">
    <property type="entry name" value="CATIONIC AMINO ACID TRANSPORTER 1"/>
    <property type="match status" value="1"/>
</dbReference>
<dbReference type="InterPro" id="IPR029485">
    <property type="entry name" value="CAT_C"/>
</dbReference>
<name>A0ABD2ZTS1_9GENT</name>
<organism evidence="10 11">
    <name type="scientific">Cinchona calisaya</name>
    <dbReference type="NCBI Taxonomy" id="153742"/>
    <lineage>
        <taxon>Eukaryota</taxon>
        <taxon>Viridiplantae</taxon>
        <taxon>Streptophyta</taxon>
        <taxon>Embryophyta</taxon>
        <taxon>Tracheophyta</taxon>
        <taxon>Spermatophyta</taxon>
        <taxon>Magnoliopsida</taxon>
        <taxon>eudicotyledons</taxon>
        <taxon>Gunneridae</taxon>
        <taxon>Pentapetalae</taxon>
        <taxon>asterids</taxon>
        <taxon>lamiids</taxon>
        <taxon>Gentianales</taxon>
        <taxon>Rubiaceae</taxon>
        <taxon>Cinchonoideae</taxon>
        <taxon>Cinchoneae</taxon>
        <taxon>Cinchona</taxon>
    </lineage>
</organism>
<evidence type="ECO:0000313" key="10">
    <source>
        <dbReference type="EMBL" id="KAL3522816.1"/>
    </source>
</evidence>
<dbReference type="FunFam" id="1.20.1740.10:FF:000035">
    <property type="entry name" value="Cationic amino acid transporter 5"/>
    <property type="match status" value="1"/>
</dbReference>
<evidence type="ECO:0000256" key="1">
    <source>
        <dbReference type="ARBA" id="ARBA00004141"/>
    </source>
</evidence>
<comment type="subcellular location">
    <subcellularLocation>
        <location evidence="1">Membrane</location>
        <topology evidence="1">Multi-pass membrane protein</topology>
    </subcellularLocation>
</comment>
<accession>A0ABD2ZTS1</accession>
<dbReference type="Proteomes" id="UP001630127">
    <property type="component" value="Unassembled WGS sequence"/>
</dbReference>
<feature type="transmembrane region" description="Helical" evidence="8">
    <location>
        <begin position="213"/>
        <end position="229"/>
    </location>
</feature>
<evidence type="ECO:0000256" key="5">
    <source>
        <dbReference type="ARBA" id="ARBA00022970"/>
    </source>
</evidence>
<keyword evidence="6 8" id="KW-1133">Transmembrane helix</keyword>
<evidence type="ECO:0000259" key="9">
    <source>
        <dbReference type="Pfam" id="PF13906"/>
    </source>
</evidence>
<keyword evidence="5" id="KW-0029">Amino-acid transport</keyword>
<dbReference type="InterPro" id="IPR002293">
    <property type="entry name" value="AA/rel_permease1"/>
</dbReference>
<evidence type="ECO:0000256" key="3">
    <source>
        <dbReference type="ARBA" id="ARBA00022448"/>
    </source>
</evidence>
<comment type="caution">
    <text evidence="10">The sequence shown here is derived from an EMBL/GenBank/DDBJ whole genome shotgun (WGS) entry which is preliminary data.</text>
</comment>
<feature type="transmembrane region" description="Helical" evidence="8">
    <location>
        <begin position="523"/>
        <end position="542"/>
    </location>
</feature>
<keyword evidence="4 8" id="KW-0812">Transmembrane</keyword>
<feature type="transmembrane region" description="Helical" evidence="8">
    <location>
        <begin position="354"/>
        <end position="373"/>
    </location>
</feature>